<feature type="region of interest" description="Disordered" evidence="1">
    <location>
        <begin position="483"/>
        <end position="676"/>
    </location>
</feature>
<reference evidence="3 4" key="1">
    <citation type="submission" date="2024-10" db="EMBL/GenBank/DDBJ databases">
        <authorList>
            <person name="Kim D."/>
        </authorList>
    </citation>
    <scope>NUCLEOTIDE SEQUENCE [LARGE SCALE GENOMIC DNA]</scope>
    <source>
        <strain evidence="3">BH-2024</strain>
    </source>
</reference>
<feature type="region of interest" description="Disordered" evidence="1">
    <location>
        <begin position="344"/>
        <end position="391"/>
    </location>
</feature>
<keyword evidence="2" id="KW-1133">Transmembrane helix</keyword>
<accession>A0ABD2IUV3</accession>
<dbReference type="EMBL" id="JBICBT010001137">
    <property type="protein sequence ID" value="KAL3081281.1"/>
    <property type="molecule type" value="Genomic_DNA"/>
</dbReference>
<keyword evidence="2" id="KW-0472">Membrane</keyword>
<sequence>MGISTEKKNFGKAAAKCDSNNDKKSFTTTKFASNSLLINCFILIFVVSLPGKLLTANLPNKKGAVVIRNDLLCNLESEYECICNRSKGNLDNSEYLPCHKFIQGKQLEVVSIVMRGINLNSMLHTNETYEQYLRRRIARILSQYCDNMPTECPGTLADDLRLSSNLVEINNRTTAVIYDEPVFSRESIAILRVTFPPGKARTEIAFAVVKRTNTFQLNTATTFDPTKVKYILSAQIAPLSRVLGGIRIEQFGIEMVEKPNELVDNTKLLIMIGVIGISMVFCCTIAAIRQICLLREARRRMKRQNQSSSAAAEEEKKGTRNYGTCTEKFFTNYDLTNGHVKSKSLCSRDSMNSSKKTKRGKKMSKCSSEAPPGPVLADRTLTEEPSPRPYQNIFICDHSQLPKEGIDDEFEIEIQRLKRQNLQVRSPRSPFSSDDDGIAGGFQGFQFPERSPTEKSVDKRLSISDNIPSVVLNDEQNEAELPFEKQRQNERNQSPAKGSAFLNAISEDHPFERPLSRRGSINEMEQEEGEEGTNNDEGREETPDPLGDEHQQQQQAEGREKEKPLLIVLRRNNRERAIPSESGTDEAEEEEEEETDEEDALYQPLKEEEWPSRGRMSKGKGKDRGGQRTSSEGNGTKEKAMLDRHHYERLLESSAVGRHDTSKIRNNATPKIILND</sequence>
<feature type="compositionally biased region" description="Acidic residues" evidence="1">
    <location>
        <begin position="524"/>
        <end position="534"/>
    </location>
</feature>
<feature type="compositionally biased region" description="Acidic residues" evidence="1">
    <location>
        <begin position="583"/>
        <end position="600"/>
    </location>
</feature>
<comment type="caution">
    <text evidence="3">The sequence shown here is derived from an EMBL/GenBank/DDBJ whole genome shotgun (WGS) entry which is preliminary data.</text>
</comment>
<evidence type="ECO:0000313" key="3">
    <source>
        <dbReference type="EMBL" id="KAL3081281.1"/>
    </source>
</evidence>
<evidence type="ECO:0000256" key="1">
    <source>
        <dbReference type="SAM" id="MobiDB-lite"/>
    </source>
</evidence>
<proteinExistence type="predicted"/>
<feature type="compositionally biased region" description="Basic and acidic residues" evidence="1">
    <location>
        <begin position="635"/>
        <end position="663"/>
    </location>
</feature>
<feature type="transmembrane region" description="Helical" evidence="2">
    <location>
        <begin position="31"/>
        <end position="51"/>
    </location>
</feature>
<name>A0ABD2IUV3_9BILA</name>
<feature type="compositionally biased region" description="Basic and acidic residues" evidence="1">
    <location>
        <begin position="506"/>
        <end position="515"/>
    </location>
</feature>
<dbReference type="Proteomes" id="UP001620626">
    <property type="component" value="Unassembled WGS sequence"/>
</dbReference>
<keyword evidence="2" id="KW-0812">Transmembrane</keyword>
<dbReference type="AlphaFoldDB" id="A0ABD2IUV3"/>
<feature type="compositionally biased region" description="Basic residues" evidence="1">
    <location>
        <begin position="355"/>
        <end position="364"/>
    </location>
</feature>
<feature type="compositionally biased region" description="Basic and acidic residues" evidence="1">
    <location>
        <begin position="536"/>
        <end position="564"/>
    </location>
</feature>
<feature type="region of interest" description="Disordered" evidence="1">
    <location>
        <begin position="422"/>
        <end position="461"/>
    </location>
</feature>
<gene>
    <name evidence="3" type="ORF">niasHT_039758</name>
</gene>
<feature type="compositionally biased region" description="Basic and acidic residues" evidence="1">
    <location>
        <begin position="451"/>
        <end position="461"/>
    </location>
</feature>
<keyword evidence="4" id="KW-1185">Reference proteome</keyword>
<protein>
    <submittedName>
        <fullName evidence="3">Uncharacterized protein</fullName>
    </submittedName>
</protein>
<evidence type="ECO:0000313" key="4">
    <source>
        <dbReference type="Proteomes" id="UP001620626"/>
    </source>
</evidence>
<organism evidence="3 4">
    <name type="scientific">Heterodera trifolii</name>
    <dbReference type="NCBI Taxonomy" id="157864"/>
    <lineage>
        <taxon>Eukaryota</taxon>
        <taxon>Metazoa</taxon>
        <taxon>Ecdysozoa</taxon>
        <taxon>Nematoda</taxon>
        <taxon>Chromadorea</taxon>
        <taxon>Rhabditida</taxon>
        <taxon>Tylenchina</taxon>
        <taxon>Tylenchomorpha</taxon>
        <taxon>Tylenchoidea</taxon>
        <taxon>Heteroderidae</taxon>
        <taxon>Heteroderinae</taxon>
        <taxon>Heterodera</taxon>
    </lineage>
</organism>
<feature type="transmembrane region" description="Helical" evidence="2">
    <location>
        <begin position="268"/>
        <end position="294"/>
    </location>
</feature>
<evidence type="ECO:0000256" key="2">
    <source>
        <dbReference type="SAM" id="Phobius"/>
    </source>
</evidence>